<accession>A0ACB9DTR6</accession>
<evidence type="ECO:0000313" key="1">
    <source>
        <dbReference type="EMBL" id="KAI3749962.1"/>
    </source>
</evidence>
<dbReference type="Proteomes" id="UP001055811">
    <property type="component" value="Linkage Group LG04"/>
</dbReference>
<gene>
    <name evidence="1" type="ORF">L2E82_20585</name>
</gene>
<keyword evidence="2" id="KW-1185">Reference proteome</keyword>
<reference evidence="1 2" key="2">
    <citation type="journal article" date="2022" name="Mol. Ecol. Resour.">
        <title>The genomes of chicory, endive, great burdock and yacon provide insights into Asteraceae paleo-polyploidization history and plant inulin production.</title>
        <authorList>
            <person name="Fan W."/>
            <person name="Wang S."/>
            <person name="Wang H."/>
            <person name="Wang A."/>
            <person name="Jiang F."/>
            <person name="Liu H."/>
            <person name="Zhao H."/>
            <person name="Xu D."/>
            <person name="Zhang Y."/>
        </authorList>
    </citation>
    <scope>NUCLEOTIDE SEQUENCE [LARGE SCALE GENOMIC DNA]</scope>
    <source>
        <strain evidence="2">cv. Punajuju</strain>
        <tissue evidence="1">Leaves</tissue>
    </source>
</reference>
<proteinExistence type="predicted"/>
<reference evidence="2" key="1">
    <citation type="journal article" date="2022" name="Mol. Ecol. Resour.">
        <title>The genomes of chicory, endive, great burdock and yacon provide insights into Asteraceae palaeo-polyploidization history and plant inulin production.</title>
        <authorList>
            <person name="Fan W."/>
            <person name="Wang S."/>
            <person name="Wang H."/>
            <person name="Wang A."/>
            <person name="Jiang F."/>
            <person name="Liu H."/>
            <person name="Zhao H."/>
            <person name="Xu D."/>
            <person name="Zhang Y."/>
        </authorList>
    </citation>
    <scope>NUCLEOTIDE SEQUENCE [LARGE SCALE GENOMIC DNA]</scope>
    <source>
        <strain evidence="2">cv. Punajuju</strain>
    </source>
</reference>
<dbReference type="EMBL" id="CM042012">
    <property type="protein sequence ID" value="KAI3749962.1"/>
    <property type="molecule type" value="Genomic_DNA"/>
</dbReference>
<protein>
    <submittedName>
        <fullName evidence="1">Uncharacterized protein</fullName>
    </submittedName>
</protein>
<name>A0ACB9DTR6_CICIN</name>
<organism evidence="1 2">
    <name type="scientific">Cichorium intybus</name>
    <name type="common">Chicory</name>
    <dbReference type="NCBI Taxonomy" id="13427"/>
    <lineage>
        <taxon>Eukaryota</taxon>
        <taxon>Viridiplantae</taxon>
        <taxon>Streptophyta</taxon>
        <taxon>Embryophyta</taxon>
        <taxon>Tracheophyta</taxon>
        <taxon>Spermatophyta</taxon>
        <taxon>Magnoliopsida</taxon>
        <taxon>eudicotyledons</taxon>
        <taxon>Gunneridae</taxon>
        <taxon>Pentapetalae</taxon>
        <taxon>asterids</taxon>
        <taxon>campanulids</taxon>
        <taxon>Asterales</taxon>
        <taxon>Asteraceae</taxon>
        <taxon>Cichorioideae</taxon>
        <taxon>Cichorieae</taxon>
        <taxon>Cichoriinae</taxon>
        <taxon>Cichorium</taxon>
    </lineage>
</organism>
<evidence type="ECO:0000313" key="2">
    <source>
        <dbReference type="Proteomes" id="UP001055811"/>
    </source>
</evidence>
<comment type="caution">
    <text evidence="1">The sequence shown here is derived from an EMBL/GenBank/DDBJ whole genome shotgun (WGS) entry which is preliminary data.</text>
</comment>
<sequence>MVVGGVVQFQVNNCGIGGVVRDEEAFKASTTTGNEATGSHTELIKILIESNELTVQCVETNYYGVKRMVDHFIPLLESSDSPRIVNVSASWGKLKGLNNEWAKGILSDIENLTEEKIDEVANDCYGILDGKLKLRAMTLPDRYIDHGAPQDQLEEASILLLDKLQRSCWILKSIMWDIFWPLLKDRESRNEGGHGGRVGGGSGRGYGRDRGGGGVYTNL</sequence>